<dbReference type="AlphaFoldDB" id="A0AAU9MKB8"/>
<proteinExistence type="predicted"/>
<dbReference type="EMBL" id="CAKMRJ010002223">
    <property type="protein sequence ID" value="CAH1426614.1"/>
    <property type="molecule type" value="Genomic_DNA"/>
</dbReference>
<keyword evidence="2" id="KW-1185">Reference proteome</keyword>
<gene>
    <name evidence="1" type="ORF">LVIROSA_LOCUS13685</name>
</gene>
<evidence type="ECO:0000313" key="1">
    <source>
        <dbReference type="EMBL" id="CAH1426614.1"/>
    </source>
</evidence>
<organism evidence="1 2">
    <name type="scientific">Lactuca virosa</name>
    <dbReference type="NCBI Taxonomy" id="75947"/>
    <lineage>
        <taxon>Eukaryota</taxon>
        <taxon>Viridiplantae</taxon>
        <taxon>Streptophyta</taxon>
        <taxon>Embryophyta</taxon>
        <taxon>Tracheophyta</taxon>
        <taxon>Spermatophyta</taxon>
        <taxon>Magnoliopsida</taxon>
        <taxon>eudicotyledons</taxon>
        <taxon>Gunneridae</taxon>
        <taxon>Pentapetalae</taxon>
        <taxon>asterids</taxon>
        <taxon>campanulids</taxon>
        <taxon>Asterales</taxon>
        <taxon>Asteraceae</taxon>
        <taxon>Cichorioideae</taxon>
        <taxon>Cichorieae</taxon>
        <taxon>Lactucinae</taxon>
        <taxon>Lactuca</taxon>
    </lineage>
</organism>
<name>A0AAU9MKB8_9ASTR</name>
<protein>
    <recommendedName>
        <fullName evidence="3">RAB6-interacting golgin</fullName>
    </recommendedName>
</protein>
<reference evidence="1 2" key="1">
    <citation type="submission" date="2022-01" db="EMBL/GenBank/DDBJ databases">
        <authorList>
            <person name="Xiong W."/>
            <person name="Schranz E."/>
        </authorList>
    </citation>
    <scope>NUCLEOTIDE SEQUENCE [LARGE SCALE GENOMIC DNA]</scope>
</reference>
<evidence type="ECO:0000313" key="2">
    <source>
        <dbReference type="Proteomes" id="UP001157418"/>
    </source>
</evidence>
<sequence length="127" mass="14715">MEFRLPGFNAQLQQNQVHSMPSSNYTSFSNNAMKGGPVDIQREAIQRELEKEMIREKIIAEEVERFRVLQAEVRRREVTMGGEVMKSEKGFPSSFMPGTYWKPPSPPASPPLHHHHYQLLTSFRNED</sequence>
<dbReference type="Proteomes" id="UP001157418">
    <property type="component" value="Unassembled WGS sequence"/>
</dbReference>
<evidence type="ECO:0008006" key="3">
    <source>
        <dbReference type="Google" id="ProtNLM"/>
    </source>
</evidence>
<accession>A0AAU9MKB8</accession>
<comment type="caution">
    <text evidence="1">The sequence shown here is derived from an EMBL/GenBank/DDBJ whole genome shotgun (WGS) entry which is preliminary data.</text>
</comment>